<protein>
    <submittedName>
        <fullName evidence="3">HTH_Tnp_ISL3 domain-containing protein</fullName>
    </submittedName>
</protein>
<evidence type="ECO:0000313" key="1">
    <source>
        <dbReference type="EMBL" id="VDO84171.1"/>
    </source>
</evidence>
<dbReference type="EMBL" id="UZAM01001366">
    <property type="protein sequence ID" value="VDO84171.1"/>
    <property type="molecule type" value="Genomic_DNA"/>
</dbReference>
<keyword evidence="2" id="KW-1185">Reference proteome</keyword>
<dbReference type="OrthoDB" id="1101576at2759"/>
<dbReference type="PANTHER" id="PTHR45913">
    <property type="entry name" value="EPM2A-INTERACTING PROTEIN 1"/>
    <property type="match status" value="1"/>
</dbReference>
<dbReference type="Proteomes" id="UP000270296">
    <property type="component" value="Unassembled WGS sequence"/>
</dbReference>
<dbReference type="AlphaFoldDB" id="A0A183IA45"/>
<reference evidence="3" key="1">
    <citation type="submission" date="2016-06" db="UniProtKB">
        <authorList>
            <consortium name="WormBaseParasite"/>
        </authorList>
    </citation>
    <scope>IDENTIFICATION</scope>
</reference>
<organism evidence="3">
    <name type="scientific">Soboliphyme baturini</name>
    <dbReference type="NCBI Taxonomy" id="241478"/>
    <lineage>
        <taxon>Eukaryota</taxon>
        <taxon>Metazoa</taxon>
        <taxon>Ecdysozoa</taxon>
        <taxon>Nematoda</taxon>
        <taxon>Enoplea</taxon>
        <taxon>Dorylaimia</taxon>
        <taxon>Dioctophymatida</taxon>
        <taxon>Dioctophymatoidea</taxon>
        <taxon>Soboliphymatidae</taxon>
        <taxon>Soboliphyme</taxon>
    </lineage>
</organism>
<evidence type="ECO:0000313" key="3">
    <source>
        <dbReference type="WBParaSite" id="SBAD_0000051101-mRNA-1"/>
    </source>
</evidence>
<accession>A0A183IA45</accession>
<evidence type="ECO:0000313" key="2">
    <source>
        <dbReference type="Proteomes" id="UP000270296"/>
    </source>
</evidence>
<reference evidence="1 2" key="2">
    <citation type="submission" date="2018-11" db="EMBL/GenBank/DDBJ databases">
        <authorList>
            <consortium name="Pathogen Informatics"/>
        </authorList>
    </citation>
    <scope>NUCLEOTIDE SEQUENCE [LARGE SCALE GENOMIC DNA]</scope>
</reference>
<dbReference type="PANTHER" id="PTHR45913:SF19">
    <property type="entry name" value="LOW QUALITY PROTEIN: ZINC FINGER BED DOMAIN-CONTAINING PROTEIN 5-LIKE"/>
    <property type="match status" value="1"/>
</dbReference>
<proteinExistence type="predicted"/>
<gene>
    <name evidence="1" type="ORF">SBAD_LOCUS489</name>
</gene>
<dbReference type="WBParaSite" id="SBAD_0000051101-mRNA-1">
    <property type="protein sequence ID" value="SBAD_0000051101-mRNA-1"/>
    <property type="gene ID" value="SBAD_0000051101"/>
</dbReference>
<sequence length="127" mass="14210">MCSDSLSKDAMKLSKLGSQLNTSKGCLKTCKNQNSLLETTIVENKFLLKFSYSIALQTARCKKPHAIREELIQPCLLQACEEDSAKQAVLKLKEIPMSANTVKRRIEVMVEDSENHLIALVKNSAFH</sequence>
<name>A0A183IA45_9BILA</name>